<dbReference type="InterPro" id="IPR023385">
    <property type="entry name" value="YopX-like_C"/>
</dbReference>
<dbReference type="GeneID" id="93131814"/>
<dbReference type="Proteomes" id="UP000595426">
    <property type="component" value="Chromosome"/>
</dbReference>
<dbReference type="OrthoDB" id="1809393at2"/>
<dbReference type="InterPro" id="IPR019096">
    <property type="entry name" value="YopX_protein"/>
</dbReference>
<accession>A0A7T7ZWB8</accession>
<feature type="domain" description="YopX protein" evidence="1">
    <location>
        <begin position="31"/>
        <end position="136"/>
    </location>
</feature>
<dbReference type="Pfam" id="PF09643">
    <property type="entry name" value="YopX"/>
    <property type="match status" value="1"/>
</dbReference>
<keyword evidence="3" id="KW-1185">Reference proteome</keyword>
<gene>
    <name evidence="2" type="ORF">I6H88_13740</name>
</gene>
<organism evidence="2 3">
    <name type="scientific">Elizabethkingia bruuniana</name>
    <dbReference type="NCBI Taxonomy" id="1756149"/>
    <lineage>
        <taxon>Bacteria</taxon>
        <taxon>Pseudomonadati</taxon>
        <taxon>Bacteroidota</taxon>
        <taxon>Flavobacteriia</taxon>
        <taxon>Flavobacteriales</taxon>
        <taxon>Weeksellaceae</taxon>
        <taxon>Elizabethkingia</taxon>
    </lineage>
</organism>
<dbReference type="KEGG" id="egm:AYC65_02815"/>
<dbReference type="SUPFAM" id="SSF159006">
    <property type="entry name" value="YopX-like"/>
    <property type="match status" value="1"/>
</dbReference>
<evidence type="ECO:0000313" key="2">
    <source>
        <dbReference type="EMBL" id="QQN57506.1"/>
    </source>
</evidence>
<sequence length="141" mass="16450">MREIIFRSWNEIDQCFYYFTQGLYFDSLEFNNEVDAFCFKWTNAEEFTGLFDKNGNKIFEGDLIALPYITPMGQITSEEDEDLRTHVIFENGEFALKNTPLSEWIEREEGEYIPNHGNKVIFKGFLGAVIGNIHESLTPNK</sequence>
<dbReference type="RefSeq" id="WP_034871283.1">
    <property type="nucleotide sequence ID" value="NZ_CBCSDR010000005.1"/>
</dbReference>
<evidence type="ECO:0000259" key="1">
    <source>
        <dbReference type="Pfam" id="PF09643"/>
    </source>
</evidence>
<evidence type="ECO:0000313" key="3">
    <source>
        <dbReference type="Proteomes" id="UP000595426"/>
    </source>
</evidence>
<name>A0A7T7ZWB8_9FLAO</name>
<protein>
    <recommendedName>
        <fullName evidence="1">YopX protein domain-containing protein</fullName>
    </recommendedName>
</protein>
<proteinExistence type="predicted"/>
<dbReference type="Gene3D" id="2.30.30.290">
    <property type="entry name" value="YopX-like domains"/>
    <property type="match status" value="1"/>
</dbReference>
<dbReference type="AlphaFoldDB" id="A0A7T7ZWB8"/>
<dbReference type="EMBL" id="CP067018">
    <property type="protein sequence ID" value="QQN57506.1"/>
    <property type="molecule type" value="Genomic_DNA"/>
</dbReference>
<reference evidence="2 3" key="1">
    <citation type="submission" date="2020-12" db="EMBL/GenBank/DDBJ databases">
        <title>FDA dAtabase for Regulatory Grade micrObial Sequences (FDA-ARGOS): Supporting development and validation of Infectious Disease Dx tests.</title>
        <authorList>
            <person name="Kerrigan L."/>
            <person name="Long C."/>
            <person name="Tallon L."/>
            <person name="Sadzewicz L."/>
            <person name="Zhao X."/>
            <person name="Boylan J."/>
            <person name="Ott S."/>
            <person name="Bowen H."/>
            <person name="Vavikolanu K."/>
            <person name="Mehta A."/>
            <person name="Aluvathingal J."/>
            <person name="Nadendla S."/>
            <person name="Yan Y."/>
            <person name="Sichtig H."/>
        </authorList>
    </citation>
    <scope>NUCLEOTIDE SEQUENCE [LARGE SCALE GENOMIC DNA]</scope>
    <source>
        <strain evidence="2 3">FDAARGOS_1031</strain>
    </source>
</reference>